<evidence type="ECO:0000313" key="3">
    <source>
        <dbReference type="Proteomes" id="UP000298663"/>
    </source>
</evidence>
<sequence>MTAPIASMQVLTCDFFTIVLSSVALQGVRFVVTRGPPLQIGVAKTRSCQLPEGDRIFRPVVESAQSREVFVNVAARFLRSAEMTEAEKAESSDGELEGD</sequence>
<proteinExistence type="predicted"/>
<organism evidence="2 3">
    <name type="scientific">Steinernema carpocapsae</name>
    <name type="common">Entomopathogenic nematode</name>
    <dbReference type="NCBI Taxonomy" id="34508"/>
    <lineage>
        <taxon>Eukaryota</taxon>
        <taxon>Metazoa</taxon>
        <taxon>Ecdysozoa</taxon>
        <taxon>Nematoda</taxon>
        <taxon>Chromadorea</taxon>
        <taxon>Rhabditida</taxon>
        <taxon>Tylenchina</taxon>
        <taxon>Panagrolaimomorpha</taxon>
        <taxon>Strongyloidoidea</taxon>
        <taxon>Steinernematidae</taxon>
        <taxon>Steinernema</taxon>
    </lineage>
</organism>
<protein>
    <submittedName>
        <fullName evidence="2">Uncharacterized protein</fullName>
    </submittedName>
</protein>
<dbReference type="AlphaFoldDB" id="A0A4U5PBM7"/>
<dbReference type="Proteomes" id="UP000298663">
    <property type="component" value="Unassembled WGS sequence"/>
</dbReference>
<dbReference type="EMBL" id="AZBU02000002">
    <property type="protein sequence ID" value="TKR93571.1"/>
    <property type="molecule type" value="Genomic_DNA"/>
</dbReference>
<name>A0A4U5PBM7_STECR</name>
<evidence type="ECO:0000256" key="1">
    <source>
        <dbReference type="SAM" id="SignalP"/>
    </source>
</evidence>
<keyword evidence="3" id="KW-1185">Reference proteome</keyword>
<gene>
    <name evidence="2" type="ORF">L596_007998</name>
</gene>
<reference evidence="2 3" key="2">
    <citation type="journal article" date="2019" name="G3 (Bethesda)">
        <title>Hybrid Assembly of the Genome of the Entomopathogenic Nematode Steinernema carpocapsae Identifies the X-Chromosome.</title>
        <authorList>
            <person name="Serra L."/>
            <person name="Macchietto M."/>
            <person name="Macias-Munoz A."/>
            <person name="McGill C.J."/>
            <person name="Rodriguez I.M."/>
            <person name="Rodriguez B."/>
            <person name="Murad R."/>
            <person name="Mortazavi A."/>
        </authorList>
    </citation>
    <scope>NUCLEOTIDE SEQUENCE [LARGE SCALE GENOMIC DNA]</scope>
    <source>
        <strain evidence="2 3">ALL</strain>
    </source>
</reference>
<feature type="chain" id="PRO_5020988562" evidence="1">
    <location>
        <begin position="22"/>
        <end position="99"/>
    </location>
</feature>
<comment type="caution">
    <text evidence="2">The sequence shown here is derived from an EMBL/GenBank/DDBJ whole genome shotgun (WGS) entry which is preliminary data.</text>
</comment>
<feature type="signal peptide" evidence="1">
    <location>
        <begin position="1"/>
        <end position="21"/>
    </location>
</feature>
<reference evidence="2 3" key="1">
    <citation type="journal article" date="2015" name="Genome Biol.">
        <title>Comparative genomics of Steinernema reveals deeply conserved gene regulatory networks.</title>
        <authorList>
            <person name="Dillman A.R."/>
            <person name="Macchietto M."/>
            <person name="Porter C.F."/>
            <person name="Rogers A."/>
            <person name="Williams B."/>
            <person name="Antoshechkin I."/>
            <person name="Lee M.M."/>
            <person name="Goodwin Z."/>
            <person name="Lu X."/>
            <person name="Lewis E.E."/>
            <person name="Goodrich-Blair H."/>
            <person name="Stock S.P."/>
            <person name="Adams B.J."/>
            <person name="Sternberg P.W."/>
            <person name="Mortazavi A."/>
        </authorList>
    </citation>
    <scope>NUCLEOTIDE SEQUENCE [LARGE SCALE GENOMIC DNA]</scope>
    <source>
        <strain evidence="2 3">ALL</strain>
    </source>
</reference>
<keyword evidence="1" id="KW-0732">Signal</keyword>
<accession>A0A4U5PBM7</accession>
<evidence type="ECO:0000313" key="2">
    <source>
        <dbReference type="EMBL" id="TKR93571.1"/>
    </source>
</evidence>